<dbReference type="GeneID" id="80911439"/>
<proteinExistence type="predicted"/>
<feature type="compositionally biased region" description="Basic and acidic residues" evidence="1">
    <location>
        <begin position="12"/>
        <end position="22"/>
    </location>
</feature>
<reference evidence="2" key="1">
    <citation type="submission" date="2022-10" db="EMBL/GenBank/DDBJ databases">
        <title>Tapping the CABI collections for fungal endophytes: first genome assemblies for Collariella, Neodidymelliopsis, Ascochyta clinopodiicola, Didymella pomorum, Didymosphaeria variabile, Neocosmospora piperis and Neocucurbitaria cava.</title>
        <authorList>
            <person name="Hill R."/>
        </authorList>
    </citation>
    <scope>NUCLEOTIDE SEQUENCE</scope>
    <source>
        <strain evidence="2">IMI 356815</strain>
    </source>
</reference>
<gene>
    <name evidence="2" type="ORF">N0V89_007909</name>
</gene>
<evidence type="ECO:0000313" key="3">
    <source>
        <dbReference type="Proteomes" id="UP001140513"/>
    </source>
</evidence>
<accession>A0A9W8XJR3</accession>
<dbReference type="EMBL" id="JAPEUX010000005">
    <property type="protein sequence ID" value="KAJ4352560.1"/>
    <property type="molecule type" value="Genomic_DNA"/>
</dbReference>
<evidence type="ECO:0000256" key="1">
    <source>
        <dbReference type="SAM" id="MobiDB-lite"/>
    </source>
</evidence>
<dbReference type="OrthoDB" id="5370011at2759"/>
<dbReference type="AlphaFoldDB" id="A0A9W8XJR3"/>
<sequence>MSTASSAPPADANKENKGDHRKSLGKYVKRMSSVFKREKSSKSKSAPPTPTLAGPSAAAIEEEKEPAPAPAADPAHIAPHDAAAPAHDASKPADAPVITTHQRSALQQERARALFAKYGLTLESHEWIAAPAMPVNVQRIEKPIRMRVHRTCHRCGTTYGADKVCAKCEHKRCKKCPRYPKKKTPLEKAQAQAQSDAQAAKVLPKKKRVLTLPARAGGELAYQPAKQRVRRNCHKCQALFIPPTATICESCRHIRCTKCPREPAKLNKWPNGYPGDVEYDSDTELERELERSRRIWRKPRTRVRWECEQCTTTFLDGSPQCPGCGHEKCEKCVRKPYVVSPFPPITILTECSIKRVKVQRSFDPEVVRSVEAKLQRLQMHDERLSPPITEGTTT</sequence>
<evidence type="ECO:0000313" key="2">
    <source>
        <dbReference type="EMBL" id="KAJ4352560.1"/>
    </source>
</evidence>
<organism evidence="2 3">
    <name type="scientific">Didymosphaeria variabile</name>
    <dbReference type="NCBI Taxonomy" id="1932322"/>
    <lineage>
        <taxon>Eukaryota</taxon>
        <taxon>Fungi</taxon>
        <taxon>Dikarya</taxon>
        <taxon>Ascomycota</taxon>
        <taxon>Pezizomycotina</taxon>
        <taxon>Dothideomycetes</taxon>
        <taxon>Pleosporomycetidae</taxon>
        <taxon>Pleosporales</taxon>
        <taxon>Massarineae</taxon>
        <taxon>Didymosphaeriaceae</taxon>
        <taxon>Didymosphaeria</taxon>
    </lineage>
</organism>
<feature type="region of interest" description="Disordered" evidence="1">
    <location>
        <begin position="1"/>
        <end position="77"/>
    </location>
</feature>
<protein>
    <submittedName>
        <fullName evidence="2">Uncharacterized protein</fullName>
    </submittedName>
</protein>
<dbReference type="RefSeq" id="XP_056070916.1">
    <property type="nucleotide sequence ID" value="XM_056216669.1"/>
</dbReference>
<comment type="caution">
    <text evidence="2">The sequence shown here is derived from an EMBL/GenBank/DDBJ whole genome shotgun (WGS) entry which is preliminary data.</text>
</comment>
<dbReference type="Proteomes" id="UP001140513">
    <property type="component" value="Unassembled WGS sequence"/>
</dbReference>
<keyword evidence="3" id="KW-1185">Reference proteome</keyword>
<name>A0A9W8XJR3_9PLEO</name>